<name>A0AAW0FI25_9APHY</name>
<sequence length="130" mass="14259">MHGGGLHKRERQLYNVLQVDSSTHTNLLSAGRISQSPLKMYMNFLYLFATVVFCGRVHAAPVTLSVPGTSKFSLSDTHDIADFLASNFNTRVKPLKRFDLADIIGKLDPGVGASSPLSVDTQHQHRVVVP</sequence>
<evidence type="ECO:0000313" key="1">
    <source>
        <dbReference type="EMBL" id="KAK7680773.1"/>
    </source>
</evidence>
<reference evidence="1 2" key="1">
    <citation type="submission" date="2022-09" db="EMBL/GenBank/DDBJ databases">
        <authorList>
            <person name="Palmer J.M."/>
        </authorList>
    </citation>
    <scope>NUCLEOTIDE SEQUENCE [LARGE SCALE GENOMIC DNA]</scope>
    <source>
        <strain evidence="1 2">DSM 7382</strain>
    </source>
</reference>
<organism evidence="1 2">
    <name type="scientific">Cerrena zonata</name>
    <dbReference type="NCBI Taxonomy" id="2478898"/>
    <lineage>
        <taxon>Eukaryota</taxon>
        <taxon>Fungi</taxon>
        <taxon>Dikarya</taxon>
        <taxon>Basidiomycota</taxon>
        <taxon>Agaricomycotina</taxon>
        <taxon>Agaricomycetes</taxon>
        <taxon>Polyporales</taxon>
        <taxon>Cerrenaceae</taxon>
        <taxon>Cerrena</taxon>
    </lineage>
</organism>
<protein>
    <submittedName>
        <fullName evidence="1">Uncharacterized protein</fullName>
    </submittedName>
</protein>
<dbReference type="Proteomes" id="UP001385951">
    <property type="component" value="Unassembled WGS sequence"/>
</dbReference>
<dbReference type="EMBL" id="JASBNA010000046">
    <property type="protein sequence ID" value="KAK7680773.1"/>
    <property type="molecule type" value="Genomic_DNA"/>
</dbReference>
<accession>A0AAW0FI25</accession>
<gene>
    <name evidence="1" type="ORF">QCA50_016081</name>
</gene>
<comment type="caution">
    <text evidence="1">The sequence shown here is derived from an EMBL/GenBank/DDBJ whole genome shotgun (WGS) entry which is preliminary data.</text>
</comment>
<proteinExistence type="predicted"/>
<keyword evidence="2" id="KW-1185">Reference proteome</keyword>
<evidence type="ECO:0000313" key="2">
    <source>
        <dbReference type="Proteomes" id="UP001385951"/>
    </source>
</evidence>
<dbReference type="AlphaFoldDB" id="A0AAW0FI25"/>